<name>A0A6B3NH72_9CYAN</name>
<protein>
    <submittedName>
        <fullName evidence="3">Uncharacterized protein</fullName>
    </submittedName>
</protein>
<feature type="coiled-coil region" evidence="1">
    <location>
        <begin position="73"/>
        <end position="107"/>
    </location>
</feature>
<proteinExistence type="predicted"/>
<comment type="caution">
    <text evidence="3">The sequence shown here is derived from an EMBL/GenBank/DDBJ whole genome shotgun (WGS) entry which is preliminary data.</text>
</comment>
<evidence type="ECO:0000313" key="3">
    <source>
        <dbReference type="EMBL" id="NER31030.1"/>
    </source>
</evidence>
<feature type="transmembrane region" description="Helical" evidence="2">
    <location>
        <begin position="43"/>
        <end position="65"/>
    </location>
</feature>
<dbReference type="AlphaFoldDB" id="A0A6B3NH72"/>
<reference evidence="3" key="1">
    <citation type="submission" date="2019-11" db="EMBL/GenBank/DDBJ databases">
        <title>Genomic insights into an expanded diversity of filamentous marine cyanobacteria reveals the extraordinary biosynthetic potential of Moorea and Okeania.</title>
        <authorList>
            <person name="Ferreira Leao T."/>
            <person name="Wang M."/>
            <person name="Moss N."/>
            <person name="Da Silva R."/>
            <person name="Sanders J."/>
            <person name="Nurk S."/>
            <person name="Gurevich A."/>
            <person name="Humphrey G."/>
            <person name="Reher R."/>
            <person name="Zhu Q."/>
            <person name="Belda-Ferre P."/>
            <person name="Glukhov E."/>
            <person name="Rex R."/>
            <person name="Dorrestein P.C."/>
            <person name="Knight R."/>
            <person name="Pevzner P."/>
            <person name="Gerwick W.H."/>
            <person name="Gerwick L."/>
        </authorList>
    </citation>
    <scope>NUCLEOTIDE SEQUENCE</scope>
    <source>
        <strain evidence="3">SIO1C4</strain>
    </source>
</reference>
<keyword evidence="2" id="KW-0472">Membrane</keyword>
<accession>A0A6B3NH72</accession>
<organism evidence="3">
    <name type="scientific">Symploca sp. SIO1C4</name>
    <dbReference type="NCBI Taxonomy" id="2607765"/>
    <lineage>
        <taxon>Bacteria</taxon>
        <taxon>Bacillati</taxon>
        <taxon>Cyanobacteriota</taxon>
        <taxon>Cyanophyceae</taxon>
        <taxon>Coleofasciculales</taxon>
        <taxon>Coleofasciculaceae</taxon>
        <taxon>Symploca</taxon>
    </lineage>
</organism>
<sequence>MKMERQHKRVKKVLFSALLIASLIIFTVWLAGRFATLKIDWSFVIPTASLIGGTVPIVWSILNWINDKFEEKDSKIKDELTAKQDEIEQLQADYQVLSEKVLEMRKEVGIFRRILYKIEARLEVKGEQCSGEIASLKNTLSKVSNE</sequence>
<keyword evidence="2" id="KW-1133">Transmembrane helix</keyword>
<evidence type="ECO:0000256" key="2">
    <source>
        <dbReference type="SAM" id="Phobius"/>
    </source>
</evidence>
<dbReference type="EMBL" id="JAAHFQ010000703">
    <property type="protein sequence ID" value="NER31030.1"/>
    <property type="molecule type" value="Genomic_DNA"/>
</dbReference>
<feature type="transmembrane region" description="Helical" evidence="2">
    <location>
        <begin position="12"/>
        <end position="31"/>
    </location>
</feature>
<keyword evidence="2" id="KW-0812">Transmembrane</keyword>
<keyword evidence="1" id="KW-0175">Coiled coil</keyword>
<gene>
    <name evidence="3" type="ORF">F6J89_26280</name>
</gene>
<evidence type="ECO:0000256" key="1">
    <source>
        <dbReference type="SAM" id="Coils"/>
    </source>
</evidence>